<evidence type="ECO:0000313" key="3">
    <source>
        <dbReference type="Proteomes" id="UP000797356"/>
    </source>
</evidence>
<protein>
    <submittedName>
        <fullName evidence="2">Uncharacterized protein</fullName>
    </submittedName>
</protein>
<comment type="caution">
    <text evidence="2">The sequence shown here is derived from an EMBL/GenBank/DDBJ whole genome shotgun (WGS) entry which is preliminary data.</text>
</comment>
<keyword evidence="3" id="KW-1185">Reference proteome</keyword>
<dbReference type="PANTHER" id="PTHR47290:SF4">
    <property type="entry name" value="RING FINGER PROTEIN"/>
    <property type="match status" value="1"/>
</dbReference>
<dbReference type="PANTHER" id="PTHR47290">
    <property type="entry name" value="RING FINGER PROTEIN"/>
    <property type="match status" value="1"/>
</dbReference>
<name>A0A8K0N972_COCNU</name>
<evidence type="ECO:0000256" key="1">
    <source>
        <dbReference type="SAM" id="MobiDB-lite"/>
    </source>
</evidence>
<dbReference type="OrthoDB" id="1932457at2759"/>
<sequence>MVPARNLLRRHYDSYGGHFDDIQSEFDGEKASSVSGLMAEEVPRAISGDEEEEGQERQTSSKQGDENYQGWLQLGISSSPSGGSRLHDAPVDRMNTSSIDRSRGGLVELNLFSDRLPGPPQPRLPAAGAPMMLPSCPASVGQEVSLEYRSVGAMASSSSRPLPILTSYDWGQFMSPSGSLSLSVEMSSRMRVVSPPLRRQTGVWFVLQPAQNQ</sequence>
<feature type="region of interest" description="Disordered" evidence="1">
    <location>
        <begin position="30"/>
        <end position="67"/>
    </location>
</feature>
<evidence type="ECO:0000313" key="2">
    <source>
        <dbReference type="EMBL" id="KAG1363548.1"/>
    </source>
</evidence>
<dbReference type="AlphaFoldDB" id="A0A8K0N972"/>
<gene>
    <name evidence="2" type="ORF">COCNU_11G003750</name>
</gene>
<dbReference type="EMBL" id="CM017882">
    <property type="protein sequence ID" value="KAG1363548.1"/>
    <property type="molecule type" value="Genomic_DNA"/>
</dbReference>
<reference evidence="2" key="1">
    <citation type="journal article" date="2017" name="Gigascience">
        <title>The genome draft of coconut (Cocos nucifera).</title>
        <authorList>
            <person name="Xiao Y."/>
            <person name="Xu P."/>
            <person name="Fan H."/>
            <person name="Baudouin L."/>
            <person name="Xia W."/>
            <person name="Bocs S."/>
            <person name="Xu J."/>
            <person name="Li Q."/>
            <person name="Guo A."/>
            <person name="Zhou L."/>
            <person name="Li J."/>
            <person name="Wu Y."/>
            <person name="Ma Z."/>
            <person name="Armero A."/>
            <person name="Issali A.E."/>
            <person name="Liu N."/>
            <person name="Peng M."/>
            <person name="Yang Y."/>
        </authorList>
    </citation>
    <scope>NUCLEOTIDE SEQUENCE</scope>
    <source>
        <tissue evidence="2">Spear leaf of Hainan Tall coconut</tissue>
    </source>
</reference>
<dbReference type="InterPro" id="IPR044171">
    <property type="entry name" value="LAX2-like"/>
</dbReference>
<dbReference type="Proteomes" id="UP000797356">
    <property type="component" value="Chromosome 11"/>
</dbReference>
<proteinExistence type="predicted"/>
<organism evidence="2 3">
    <name type="scientific">Cocos nucifera</name>
    <name type="common">Coconut palm</name>
    <dbReference type="NCBI Taxonomy" id="13894"/>
    <lineage>
        <taxon>Eukaryota</taxon>
        <taxon>Viridiplantae</taxon>
        <taxon>Streptophyta</taxon>
        <taxon>Embryophyta</taxon>
        <taxon>Tracheophyta</taxon>
        <taxon>Spermatophyta</taxon>
        <taxon>Magnoliopsida</taxon>
        <taxon>Liliopsida</taxon>
        <taxon>Arecaceae</taxon>
        <taxon>Arecoideae</taxon>
        <taxon>Cocoseae</taxon>
        <taxon>Attaleinae</taxon>
        <taxon>Cocos</taxon>
    </lineage>
</organism>
<accession>A0A8K0N972</accession>
<reference evidence="2" key="2">
    <citation type="submission" date="2019-07" db="EMBL/GenBank/DDBJ databases">
        <authorList>
            <person name="Yang Y."/>
            <person name="Bocs S."/>
            <person name="Baudouin L."/>
        </authorList>
    </citation>
    <scope>NUCLEOTIDE SEQUENCE</scope>
    <source>
        <tissue evidence="2">Spear leaf of Hainan Tall coconut</tissue>
    </source>
</reference>